<keyword evidence="4" id="KW-1185">Reference proteome</keyword>
<dbReference type="InterPro" id="IPR036388">
    <property type="entry name" value="WH-like_DNA-bd_sf"/>
</dbReference>
<evidence type="ECO:0000259" key="2">
    <source>
        <dbReference type="Pfam" id="PF12802"/>
    </source>
</evidence>
<dbReference type="InterPro" id="IPR011991">
    <property type="entry name" value="ArsR-like_HTH"/>
</dbReference>
<dbReference type="EMBL" id="RQZA01000016">
    <property type="protein sequence ID" value="RRD29486.1"/>
    <property type="molecule type" value="Genomic_DNA"/>
</dbReference>
<accession>A0A3P1V750</accession>
<gene>
    <name evidence="3" type="ORF">EII38_09600</name>
</gene>
<dbReference type="CDD" id="cd00090">
    <property type="entry name" value="HTH_ARSR"/>
    <property type="match status" value="1"/>
</dbReference>
<dbReference type="InterPro" id="IPR000835">
    <property type="entry name" value="HTH_MarR-typ"/>
</dbReference>
<evidence type="ECO:0000313" key="3">
    <source>
        <dbReference type="EMBL" id="RRD29486.1"/>
    </source>
</evidence>
<feature type="domain" description="HTH marR-type" evidence="2">
    <location>
        <begin position="25"/>
        <end position="73"/>
    </location>
</feature>
<dbReference type="Pfam" id="PF12802">
    <property type="entry name" value="MarR_2"/>
    <property type="match status" value="1"/>
</dbReference>
<name>A0A3P1V750_9STRE</name>
<dbReference type="GO" id="GO:0003700">
    <property type="term" value="F:DNA-binding transcription factor activity"/>
    <property type="evidence" value="ECO:0007669"/>
    <property type="project" value="InterPro"/>
</dbReference>
<dbReference type="GO" id="GO:0003677">
    <property type="term" value="F:DNA binding"/>
    <property type="evidence" value="ECO:0007669"/>
    <property type="project" value="UniProtKB-KW"/>
</dbReference>
<reference evidence="3 4" key="1">
    <citation type="submission" date="2018-11" db="EMBL/GenBank/DDBJ databases">
        <title>Genomes From Bacteria Associated with the Canine Oral Cavity: a Test Case for Automated Genome-Based Taxonomic Assignment.</title>
        <authorList>
            <person name="Coil D.A."/>
            <person name="Jospin G."/>
            <person name="Darling A.E."/>
            <person name="Wallis C."/>
            <person name="Davis I.J."/>
            <person name="Harris S."/>
            <person name="Eisen J.A."/>
            <person name="Holcombe L.J."/>
            <person name="O'Flynn C."/>
        </authorList>
    </citation>
    <scope>NUCLEOTIDE SEQUENCE [LARGE SCALE GENOMIC DNA]</scope>
    <source>
        <strain evidence="3 4">OH4621_COT-116</strain>
    </source>
</reference>
<dbReference type="RefSeq" id="WP_124778001.1">
    <property type="nucleotide sequence ID" value="NZ_RQZA01000016.1"/>
</dbReference>
<keyword evidence="1" id="KW-0238">DNA-binding</keyword>
<organism evidence="3 4">
    <name type="scientific">Streptococcus minor</name>
    <dbReference type="NCBI Taxonomy" id="229549"/>
    <lineage>
        <taxon>Bacteria</taxon>
        <taxon>Bacillati</taxon>
        <taxon>Bacillota</taxon>
        <taxon>Bacilli</taxon>
        <taxon>Lactobacillales</taxon>
        <taxon>Streptococcaceae</taxon>
        <taxon>Streptococcus</taxon>
    </lineage>
</organism>
<evidence type="ECO:0000313" key="4">
    <source>
        <dbReference type="Proteomes" id="UP000281771"/>
    </source>
</evidence>
<dbReference type="InterPro" id="IPR036390">
    <property type="entry name" value="WH_DNA-bd_sf"/>
</dbReference>
<evidence type="ECO:0000256" key="1">
    <source>
        <dbReference type="ARBA" id="ARBA00023125"/>
    </source>
</evidence>
<dbReference type="Proteomes" id="UP000281771">
    <property type="component" value="Unassembled WGS sequence"/>
</dbReference>
<dbReference type="SUPFAM" id="SSF46785">
    <property type="entry name" value="Winged helix' DNA-binding domain"/>
    <property type="match status" value="1"/>
</dbReference>
<sequence>MDFIIRNTHKNYTSLNNAFTSDPNLEPTTIGILAVILTNKTNWVVYPEEIAKRLGISRRTVNRHFQKMEAAGYMRVIKHSFGGSKGARTYRFFSDMPITDSYFEYLKDELGRELSTGRK</sequence>
<dbReference type="AlphaFoldDB" id="A0A3P1V750"/>
<protein>
    <submittedName>
        <fullName evidence="3">ArsR family transcriptional regulator</fullName>
    </submittedName>
</protein>
<dbReference type="Gene3D" id="1.10.10.10">
    <property type="entry name" value="Winged helix-like DNA-binding domain superfamily/Winged helix DNA-binding domain"/>
    <property type="match status" value="1"/>
</dbReference>
<comment type="caution">
    <text evidence="3">The sequence shown here is derived from an EMBL/GenBank/DDBJ whole genome shotgun (WGS) entry which is preliminary data.</text>
</comment>
<proteinExistence type="predicted"/>